<dbReference type="Pfam" id="PF00620">
    <property type="entry name" value="RhoGAP"/>
    <property type="match status" value="1"/>
</dbReference>
<dbReference type="SMART" id="SM00324">
    <property type="entry name" value="RhoGAP"/>
    <property type="match status" value="1"/>
</dbReference>
<dbReference type="EnsemblMetazoa" id="CPIJ009450-RA">
    <property type="protein sequence ID" value="CPIJ009450-PA"/>
    <property type="gene ID" value="CPIJ009450"/>
</dbReference>
<dbReference type="Gene3D" id="3.30.60.20">
    <property type="match status" value="1"/>
</dbReference>
<dbReference type="FunFam" id="3.30.60.20:FF:000025">
    <property type="entry name" value="Chimaerin"/>
    <property type="match status" value="1"/>
</dbReference>
<dbReference type="HOGENOM" id="CLU_015883_0_0_1"/>
<dbReference type="eggNOG" id="KOG1453">
    <property type="taxonomic scope" value="Eukaryota"/>
</dbReference>
<keyword evidence="10" id="KW-1185">Reference proteome</keyword>
<dbReference type="Pfam" id="PF00130">
    <property type="entry name" value="C1_1"/>
    <property type="match status" value="1"/>
</dbReference>
<dbReference type="Proteomes" id="UP000002320">
    <property type="component" value="Unassembled WGS sequence"/>
</dbReference>
<dbReference type="FunFam" id="1.10.555.10:FF:000039">
    <property type="entry name" value="N-chimaerin isoform X5"/>
    <property type="match status" value="1"/>
</dbReference>
<dbReference type="SUPFAM" id="SSF48350">
    <property type="entry name" value="GTPase activation domain, GAP"/>
    <property type="match status" value="1"/>
</dbReference>
<reference evidence="8" key="1">
    <citation type="submission" date="2007-03" db="EMBL/GenBank/DDBJ databases">
        <title>Annotation of Culex pipiens quinquefasciatus.</title>
        <authorList>
            <consortium name="The Broad Institute Genome Sequencing Platform"/>
            <person name="Atkinson P.W."/>
            <person name="Hemingway J."/>
            <person name="Christensen B.M."/>
            <person name="Higgs S."/>
            <person name="Kodira C."/>
            <person name="Hannick L."/>
            <person name="Megy K."/>
            <person name="O'Leary S."/>
            <person name="Pearson M."/>
            <person name="Haas B.J."/>
            <person name="Mauceli E."/>
            <person name="Wortman J.R."/>
            <person name="Lee N.H."/>
            <person name="Guigo R."/>
            <person name="Stanke M."/>
            <person name="Alvarado L."/>
            <person name="Amedeo P."/>
            <person name="Antoine C.H."/>
            <person name="Arensburger P."/>
            <person name="Bidwell S.L."/>
            <person name="Crawford M."/>
            <person name="Camaro F."/>
            <person name="Devon K."/>
            <person name="Engels R."/>
            <person name="Hammond M."/>
            <person name="Howarth C."/>
            <person name="Koehrsen M."/>
            <person name="Lawson D."/>
            <person name="Montgomery P."/>
            <person name="Nene V."/>
            <person name="Nusbaum C."/>
            <person name="Puiu D."/>
            <person name="Romero-Severson J."/>
            <person name="Severson D.W."/>
            <person name="Shumway M."/>
            <person name="Sisk P."/>
            <person name="Stolte C."/>
            <person name="Zeng Q."/>
            <person name="Eisenstadt E."/>
            <person name="Fraser-Liggett C."/>
            <person name="Strausberg R."/>
            <person name="Galagan J."/>
            <person name="Birren B."/>
            <person name="Collins F.H."/>
        </authorList>
    </citation>
    <scope>NUCLEOTIDE SEQUENCE [LARGE SCALE GENOMIC DNA]</scope>
    <source>
        <strain evidence="8">JHB</strain>
    </source>
</reference>
<dbReference type="VEuPathDB" id="VectorBase:CPIJ009450"/>
<evidence type="ECO:0000256" key="1">
    <source>
        <dbReference type="ARBA" id="ARBA00022468"/>
    </source>
</evidence>
<dbReference type="GO" id="GO:0007165">
    <property type="term" value="P:signal transduction"/>
    <property type="evidence" value="ECO:0007669"/>
    <property type="project" value="InterPro"/>
</dbReference>
<dbReference type="VEuPathDB" id="VectorBase:CQUJHB010258"/>
<dbReference type="InterPro" id="IPR000198">
    <property type="entry name" value="RhoGAP_dom"/>
</dbReference>
<dbReference type="InterPro" id="IPR008936">
    <property type="entry name" value="Rho_GTPase_activation_prot"/>
</dbReference>
<dbReference type="PROSITE" id="PS50001">
    <property type="entry name" value="SH2"/>
    <property type="match status" value="1"/>
</dbReference>
<dbReference type="EMBL" id="DS232051">
    <property type="protein sequence ID" value="EDS33162.1"/>
    <property type="molecule type" value="Genomic_DNA"/>
</dbReference>
<dbReference type="InParanoid" id="B0WR56"/>
<sequence>MAIELPLSCQKVWKPELYKIQLGAPSPKPIYVDSLNEERPDFYGLEYHGTINHKKSESILEDKRDGSYLVRRSPGANSYYTLSLRFDQKTKHYKIYYSPDKGHYLQENFKKFDTVQDLVADGLVDFHMRLHAGPIIQEMMSQTKNCYEQSPYMTLNRRKLRVLSNEIRKSSKLSMLNDEISTLSIDEPGNDLTAKLIDDADDELLEAYEKSHVFKTRTFKGLNWCEYCANFLWGFSSQGVQCEDCGFVAHNKCSELVPAKCVPDLKRLRGIFGVDLTLLITAHKCKIPFIVKKCVEEVEQHGMLQEGIYRISGFADEIEALKMALDKDGEKADMSALAYSNVNVISGVLKMYLRLLPVPLITSDCYPAFMQAMTNKNVGEKILAMRDALKKLPVAHFNCLKYILEHLNRISSHHAINKMNEQNLATVFAPTLIETPPHMTDLSQEINMLTALITHCHAVFL</sequence>
<dbReference type="Gene3D" id="3.30.505.10">
    <property type="entry name" value="SH2 domain"/>
    <property type="match status" value="1"/>
</dbReference>
<dbReference type="InterPro" id="IPR020454">
    <property type="entry name" value="DAG/PE-bd"/>
</dbReference>
<keyword evidence="4" id="KW-0727">SH2 domain</keyword>
<protein>
    <submittedName>
        <fullName evidence="8 9">N-chimaerin</fullName>
    </submittedName>
</protein>
<dbReference type="CDD" id="cd20806">
    <property type="entry name" value="C1_CHN"/>
    <property type="match status" value="1"/>
</dbReference>
<dbReference type="OMA" id="HCKTIFA"/>
<dbReference type="SUPFAM" id="SSF55550">
    <property type="entry name" value="SH2 domain"/>
    <property type="match status" value="1"/>
</dbReference>
<feature type="domain" description="Rho-GAP" evidence="7">
    <location>
        <begin position="274"/>
        <end position="460"/>
    </location>
</feature>
<keyword evidence="2" id="KW-0479">Metal-binding</keyword>
<keyword evidence="1" id="KW-0343">GTPase activation</keyword>
<dbReference type="KEGG" id="cqu:CpipJ_CPIJ009450"/>
<evidence type="ECO:0000313" key="8">
    <source>
        <dbReference type="EMBL" id="EDS33162.1"/>
    </source>
</evidence>
<feature type="domain" description="SH2" evidence="5">
    <location>
        <begin position="46"/>
        <end position="119"/>
    </location>
</feature>
<evidence type="ECO:0000256" key="3">
    <source>
        <dbReference type="ARBA" id="ARBA00022833"/>
    </source>
</evidence>
<evidence type="ECO:0000313" key="10">
    <source>
        <dbReference type="Proteomes" id="UP000002320"/>
    </source>
</evidence>
<proteinExistence type="predicted"/>
<evidence type="ECO:0000256" key="4">
    <source>
        <dbReference type="PROSITE-ProRule" id="PRU00191"/>
    </source>
</evidence>
<evidence type="ECO:0000259" key="7">
    <source>
        <dbReference type="PROSITE" id="PS50238"/>
    </source>
</evidence>
<dbReference type="SMART" id="SM00252">
    <property type="entry name" value="SH2"/>
    <property type="match status" value="1"/>
</dbReference>
<dbReference type="PROSITE" id="PS50238">
    <property type="entry name" value="RHOGAP"/>
    <property type="match status" value="1"/>
</dbReference>
<evidence type="ECO:0000259" key="5">
    <source>
        <dbReference type="PROSITE" id="PS50001"/>
    </source>
</evidence>
<dbReference type="STRING" id="7176.B0WR56"/>
<evidence type="ECO:0000313" key="9">
    <source>
        <dbReference type="EnsemblMetazoa" id="CPIJ009450-PA"/>
    </source>
</evidence>
<dbReference type="InterPro" id="IPR002219">
    <property type="entry name" value="PKC_DAG/PE"/>
</dbReference>
<reference evidence="9" key="2">
    <citation type="submission" date="2021-02" db="UniProtKB">
        <authorList>
            <consortium name="EnsemblMetazoa"/>
        </authorList>
    </citation>
    <scope>IDENTIFICATION</scope>
    <source>
        <strain evidence="9">JHB</strain>
    </source>
</reference>
<dbReference type="InterPro" id="IPR051854">
    <property type="entry name" value="Rho-type_GAP"/>
</dbReference>
<dbReference type="PANTHER" id="PTHR46075:SF2">
    <property type="entry name" value="RHO GTPASE ACTIVATING PROTEIN AT 5A, ISOFORM A"/>
    <property type="match status" value="1"/>
</dbReference>
<dbReference type="CDD" id="cd10352">
    <property type="entry name" value="SH2_a2chimerin_b2chimerin"/>
    <property type="match status" value="1"/>
</dbReference>
<dbReference type="GO" id="GO:0005096">
    <property type="term" value="F:GTPase activator activity"/>
    <property type="evidence" value="ECO:0007669"/>
    <property type="project" value="UniProtKB-KW"/>
</dbReference>
<evidence type="ECO:0000259" key="6">
    <source>
        <dbReference type="PROSITE" id="PS50081"/>
    </source>
</evidence>
<name>B0WR56_CULQU</name>
<accession>B0WR56</accession>
<gene>
    <name evidence="9" type="primary">6042028</name>
    <name evidence="8" type="ORF">CpipJ_CPIJ009450</name>
</gene>
<keyword evidence="3" id="KW-0862">Zinc</keyword>
<dbReference type="AlphaFoldDB" id="B0WR56"/>
<dbReference type="InterPro" id="IPR000980">
    <property type="entry name" value="SH2"/>
</dbReference>
<dbReference type="InterPro" id="IPR035840">
    <property type="entry name" value="Chimaerin_SH2"/>
</dbReference>
<dbReference type="GO" id="GO:0046872">
    <property type="term" value="F:metal ion binding"/>
    <property type="evidence" value="ECO:0007669"/>
    <property type="project" value="UniProtKB-KW"/>
</dbReference>
<dbReference type="SUPFAM" id="SSF57889">
    <property type="entry name" value="Cysteine-rich domain"/>
    <property type="match status" value="1"/>
</dbReference>
<dbReference type="InterPro" id="IPR046349">
    <property type="entry name" value="C1-like_sf"/>
</dbReference>
<feature type="domain" description="Phorbol-ester/DAG-type" evidence="6">
    <location>
        <begin position="211"/>
        <end position="261"/>
    </location>
</feature>
<dbReference type="PRINTS" id="PR00008">
    <property type="entry name" value="DAGPEDOMAIN"/>
</dbReference>
<evidence type="ECO:0000256" key="2">
    <source>
        <dbReference type="ARBA" id="ARBA00022723"/>
    </source>
</evidence>
<dbReference type="PANTHER" id="PTHR46075">
    <property type="entry name" value="CHIMERIN FAMILY MEMBER"/>
    <property type="match status" value="1"/>
</dbReference>
<dbReference type="PROSITE" id="PS50081">
    <property type="entry name" value="ZF_DAG_PE_2"/>
    <property type="match status" value="1"/>
</dbReference>
<dbReference type="OrthoDB" id="3196451at2759"/>
<dbReference type="Pfam" id="PF00017">
    <property type="entry name" value="SH2"/>
    <property type="match status" value="1"/>
</dbReference>
<dbReference type="PROSITE" id="PS00479">
    <property type="entry name" value="ZF_DAG_PE_1"/>
    <property type="match status" value="1"/>
</dbReference>
<dbReference type="Gene3D" id="1.10.555.10">
    <property type="entry name" value="Rho GTPase activation protein"/>
    <property type="match status" value="1"/>
</dbReference>
<dbReference type="InterPro" id="IPR036860">
    <property type="entry name" value="SH2_dom_sf"/>
</dbReference>
<dbReference type="FunFam" id="3.30.505.10:FF:000019">
    <property type="entry name" value="Chimaerin"/>
    <property type="match status" value="1"/>
</dbReference>
<organism>
    <name type="scientific">Culex quinquefasciatus</name>
    <name type="common">Southern house mosquito</name>
    <name type="synonym">Culex pungens</name>
    <dbReference type="NCBI Taxonomy" id="7176"/>
    <lineage>
        <taxon>Eukaryota</taxon>
        <taxon>Metazoa</taxon>
        <taxon>Ecdysozoa</taxon>
        <taxon>Arthropoda</taxon>
        <taxon>Hexapoda</taxon>
        <taxon>Insecta</taxon>
        <taxon>Pterygota</taxon>
        <taxon>Neoptera</taxon>
        <taxon>Endopterygota</taxon>
        <taxon>Diptera</taxon>
        <taxon>Nematocera</taxon>
        <taxon>Culicoidea</taxon>
        <taxon>Culicidae</taxon>
        <taxon>Culicinae</taxon>
        <taxon>Culicini</taxon>
        <taxon>Culex</taxon>
        <taxon>Culex</taxon>
    </lineage>
</organism>
<dbReference type="SMART" id="SM00109">
    <property type="entry name" value="C1"/>
    <property type="match status" value="1"/>
</dbReference>
<dbReference type="FunCoup" id="B0WR56">
    <property type="interactions" value="164"/>
</dbReference>